<proteinExistence type="predicted"/>
<accession>A0A8D8FQP5</accession>
<keyword evidence="2" id="KW-1133">Transmembrane helix</keyword>
<dbReference type="AlphaFoldDB" id="A0A8D8FQP5"/>
<name>A0A8D8FQP5_CULPI</name>
<dbReference type="EMBL" id="HBUE01091224">
    <property type="protein sequence ID" value="CAG6481662.1"/>
    <property type="molecule type" value="Transcribed_RNA"/>
</dbReference>
<organism evidence="3">
    <name type="scientific">Culex pipiens</name>
    <name type="common">House mosquito</name>
    <dbReference type="NCBI Taxonomy" id="7175"/>
    <lineage>
        <taxon>Eukaryota</taxon>
        <taxon>Metazoa</taxon>
        <taxon>Ecdysozoa</taxon>
        <taxon>Arthropoda</taxon>
        <taxon>Hexapoda</taxon>
        <taxon>Insecta</taxon>
        <taxon>Pterygota</taxon>
        <taxon>Neoptera</taxon>
        <taxon>Endopterygota</taxon>
        <taxon>Diptera</taxon>
        <taxon>Nematocera</taxon>
        <taxon>Culicoidea</taxon>
        <taxon>Culicidae</taxon>
        <taxon>Culicinae</taxon>
        <taxon>Culicini</taxon>
        <taxon>Culex</taxon>
        <taxon>Culex</taxon>
    </lineage>
</organism>
<feature type="compositionally biased region" description="Low complexity" evidence="1">
    <location>
        <begin position="7"/>
        <end position="22"/>
    </location>
</feature>
<feature type="transmembrane region" description="Helical" evidence="2">
    <location>
        <begin position="85"/>
        <end position="107"/>
    </location>
</feature>
<reference evidence="3" key="1">
    <citation type="submission" date="2021-05" db="EMBL/GenBank/DDBJ databases">
        <authorList>
            <person name="Alioto T."/>
            <person name="Alioto T."/>
            <person name="Gomez Garrido J."/>
        </authorList>
    </citation>
    <scope>NUCLEOTIDE SEQUENCE</scope>
</reference>
<keyword evidence="2" id="KW-0812">Transmembrane</keyword>
<protein>
    <submittedName>
        <fullName evidence="3">(northern house mosquito) hypothetical protein</fullName>
    </submittedName>
</protein>
<evidence type="ECO:0000313" key="3">
    <source>
        <dbReference type="EMBL" id="CAG6481662.1"/>
    </source>
</evidence>
<keyword evidence="2" id="KW-0472">Membrane</keyword>
<sequence>MTSLPVSSSPRELNPNSLSSSSILSEFPPIVSRCSCLSCSTLVGISQTGPRTRGCPPCLIIYIVFIIHRRSLCVCRIAYDCVLGGGIWVLFWCFWLVASLGLLLLVFK</sequence>
<feature type="region of interest" description="Disordered" evidence="1">
    <location>
        <begin position="1"/>
        <end position="22"/>
    </location>
</feature>
<evidence type="ECO:0000256" key="2">
    <source>
        <dbReference type="SAM" id="Phobius"/>
    </source>
</evidence>
<evidence type="ECO:0000256" key="1">
    <source>
        <dbReference type="SAM" id="MobiDB-lite"/>
    </source>
</evidence>